<proteinExistence type="predicted"/>
<accession>A0A2P6TJY1</accession>
<dbReference type="AlphaFoldDB" id="A0A2P6TJY1"/>
<dbReference type="EMBL" id="LHPG02000013">
    <property type="protein sequence ID" value="PRW44383.1"/>
    <property type="molecule type" value="Genomic_DNA"/>
</dbReference>
<evidence type="ECO:0000259" key="1">
    <source>
        <dbReference type="Pfam" id="PF01593"/>
    </source>
</evidence>
<sequence length="397" mass="42496">MVQRGAWDLDIGRDFQFFDFGAPFARATESSLKSIGASRHLIQTTLQDEALARNAGKLQVMEGRRVSSLVWSADGGTVLGVELSDGERVEADLVIVALGRYCRLPQWLEAAGYEAPPTQRVDCGLRYSSRLYQMPEGWAANGMGLWGINGVTPPTDEDGFLEFAASLPDQSIYQSIRSAKPLTPIHKYAGAFNIRREYNKVQLPRGLVVLGDAYVALNPVYAQGMSVAAVSALTLGQELAAALAAADSKPGNGKAGESSSSLEARRVTVQGMGPAFQKRLAGVVEAPWSIATSEDMRYPGTKVEGVAAPPRLLGLYVDSLLRACHRDSQVQDIFFSVAHLTRPPHHLFHPHLLAAAAGQLLRDLKQRWWPAAAATAAPGGAAAVEPEAADAARAKAA</sequence>
<name>A0A2P6TJY1_CHLSO</name>
<dbReference type="Gene3D" id="3.50.50.60">
    <property type="entry name" value="FAD/NAD(P)-binding domain"/>
    <property type="match status" value="3"/>
</dbReference>
<feature type="domain" description="Amine oxidase" evidence="1">
    <location>
        <begin position="49"/>
        <end position="99"/>
    </location>
</feature>
<evidence type="ECO:0000313" key="3">
    <source>
        <dbReference type="Proteomes" id="UP000239899"/>
    </source>
</evidence>
<dbReference type="GO" id="GO:0016491">
    <property type="term" value="F:oxidoreductase activity"/>
    <property type="evidence" value="ECO:0007669"/>
    <property type="project" value="InterPro"/>
</dbReference>
<dbReference type="InterPro" id="IPR036188">
    <property type="entry name" value="FAD/NAD-bd_sf"/>
</dbReference>
<keyword evidence="3" id="KW-1185">Reference proteome</keyword>
<evidence type="ECO:0000313" key="2">
    <source>
        <dbReference type="EMBL" id="PRW44383.1"/>
    </source>
</evidence>
<gene>
    <name evidence="2" type="ORF">C2E21_6560</name>
</gene>
<dbReference type="SUPFAM" id="SSF51905">
    <property type="entry name" value="FAD/NAD(P)-binding domain"/>
    <property type="match status" value="1"/>
</dbReference>
<dbReference type="Proteomes" id="UP000239899">
    <property type="component" value="Unassembled WGS sequence"/>
</dbReference>
<dbReference type="InterPro" id="IPR002937">
    <property type="entry name" value="Amino_oxidase"/>
</dbReference>
<comment type="caution">
    <text evidence="2">The sequence shown here is derived from an EMBL/GenBank/DDBJ whole genome shotgun (WGS) entry which is preliminary data.</text>
</comment>
<reference evidence="2 3" key="1">
    <citation type="journal article" date="2018" name="Plant J.">
        <title>Genome sequences of Chlorella sorokiniana UTEX 1602 and Micractinium conductrix SAG 241.80: implications to maltose excretion by a green alga.</title>
        <authorList>
            <person name="Arriola M.B."/>
            <person name="Velmurugan N."/>
            <person name="Zhang Y."/>
            <person name="Plunkett M.H."/>
            <person name="Hondzo H."/>
            <person name="Barney B.M."/>
        </authorList>
    </citation>
    <scope>NUCLEOTIDE SEQUENCE [LARGE SCALE GENOMIC DNA]</scope>
    <source>
        <strain evidence="3">UTEX 1602</strain>
    </source>
</reference>
<dbReference type="Pfam" id="PF01593">
    <property type="entry name" value="Amino_oxidase"/>
    <property type="match status" value="1"/>
</dbReference>
<protein>
    <submittedName>
        <fullName evidence="2">2-polyprenyl-6-methoxyphenol hydroxylase-like oxidoreductase</fullName>
    </submittedName>
</protein>
<dbReference type="OrthoDB" id="510395at2759"/>
<organism evidence="2 3">
    <name type="scientific">Chlorella sorokiniana</name>
    <name type="common">Freshwater green alga</name>
    <dbReference type="NCBI Taxonomy" id="3076"/>
    <lineage>
        <taxon>Eukaryota</taxon>
        <taxon>Viridiplantae</taxon>
        <taxon>Chlorophyta</taxon>
        <taxon>core chlorophytes</taxon>
        <taxon>Trebouxiophyceae</taxon>
        <taxon>Chlorellales</taxon>
        <taxon>Chlorellaceae</taxon>
        <taxon>Chlorella clade</taxon>
        <taxon>Chlorella</taxon>
    </lineage>
</organism>